<dbReference type="EC" id="3.1.3.25" evidence="8"/>
<feature type="binding site" evidence="7">
    <location>
        <position position="214"/>
    </location>
    <ligand>
        <name>Mg(2+)</name>
        <dbReference type="ChEBI" id="CHEBI:18420"/>
        <label>1</label>
        <note>catalytic</note>
    </ligand>
</feature>
<gene>
    <name evidence="9" type="ORF">K4G66_11760</name>
</gene>
<dbReference type="InterPro" id="IPR020550">
    <property type="entry name" value="Inositol_monophosphatase_CS"/>
</dbReference>
<reference evidence="9" key="2">
    <citation type="journal article" date="2024" name="Antonie Van Leeuwenhoek">
        <title>Roseihalotalea indica gen. nov., sp. nov., a halophilic Bacteroidetes from mesopelagic Southwest Indian Ocean with higher carbohydrate metabolic potential.</title>
        <authorList>
            <person name="Chen B."/>
            <person name="Zhang M."/>
            <person name="Lin D."/>
            <person name="Ye J."/>
            <person name="Tang K."/>
        </authorList>
    </citation>
    <scope>NUCLEOTIDE SEQUENCE</scope>
    <source>
        <strain evidence="9">TK19036</strain>
    </source>
</reference>
<evidence type="ECO:0000256" key="3">
    <source>
        <dbReference type="ARBA" id="ARBA00009759"/>
    </source>
</evidence>
<comment type="cofactor">
    <cofactor evidence="2 7 8">
        <name>Mg(2+)</name>
        <dbReference type="ChEBI" id="CHEBI:18420"/>
    </cofactor>
</comment>
<dbReference type="FunFam" id="3.30.540.10:FF:000003">
    <property type="entry name" value="Inositol-1-monophosphatase"/>
    <property type="match status" value="1"/>
</dbReference>
<dbReference type="PANTHER" id="PTHR20854:SF4">
    <property type="entry name" value="INOSITOL-1-MONOPHOSPHATASE-RELATED"/>
    <property type="match status" value="1"/>
</dbReference>
<dbReference type="AlphaFoldDB" id="A0AA49GR14"/>
<evidence type="ECO:0000256" key="1">
    <source>
        <dbReference type="ARBA" id="ARBA00001033"/>
    </source>
</evidence>
<keyword evidence="5 8" id="KW-0378">Hydrolase</keyword>
<dbReference type="GO" id="GO:0007165">
    <property type="term" value="P:signal transduction"/>
    <property type="evidence" value="ECO:0007669"/>
    <property type="project" value="TreeGrafter"/>
</dbReference>
<dbReference type="PRINTS" id="PR01959">
    <property type="entry name" value="SBIMPHPHTASE"/>
</dbReference>
<evidence type="ECO:0000256" key="7">
    <source>
        <dbReference type="PIRSR" id="PIRSR600760-2"/>
    </source>
</evidence>
<evidence type="ECO:0000256" key="6">
    <source>
        <dbReference type="ARBA" id="ARBA00022842"/>
    </source>
</evidence>
<keyword evidence="6 7" id="KW-0460">Magnesium</keyword>
<feature type="binding site" evidence="7">
    <location>
        <position position="69"/>
    </location>
    <ligand>
        <name>Mg(2+)</name>
        <dbReference type="ChEBI" id="CHEBI:18420"/>
        <label>1</label>
        <note>catalytic</note>
    </ligand>
</feature>
<dbReference type="GO" id="GO:0008934">
    <property type="term" value="F:inositol monophosphate 1-phosphatase activity"/>
    <property type="evidence" value="ECO:0007669"/>
    <property type="project" value="InterPro"/>
</dbReference>
<evidence type="ECO:0000256" key="8">
    <source>
        <dbReference type="RuleBase" id="RU364068"/>
    </source>
</evidence>
<name>A0AA49GR14_9BACT</name>
<protein>
    <recommendedName>
        <fullName evidence="8">Inositol-1-monophosphatase</fullName>
        <ecNumber evidence="8">3.1.3.25</ecNumber>
    </recommendedName>
</protein>
<dbReference type="InterPro" id="IPR020583">
    <property type="entry name" value="Inositol_monoP_metal-BS"/>
</dbReference>
<dbReference type="SUPFAM" id="SSF56655">
    <property type="entry name" value="Carbohydrate phosphatase"/>
    <property type="match status" value="1"/>
</dbReference>
<dbReference type="Gene3D" id="3.30.540.10">
    <property type="entry name" value="Fructose-1,6-Bisphosphatase, subunit A, domain 1"/>
    <property type="match status" value="1"/>
</dbReference>
<dbReference type="Gene3D" id="3.40.190.80">
    <property type="match status" value="1"/>
</dbReference>
<accession>A0AA49GR14</accession>
<sequence>MELTQLLEKTLEIVKMTGRFILEENQKFSLDNIEYKGKNDLVSYVDKEAEKQLVAGLSELLPEAGFITEEGTSDVGKAEQYNWVIDPVDGTTNYVHGLPFYAISVGLMERDEVILGVIYEPNRDEAFYTAKGDKAYLNGKEMKVSPVTKLDDSLLATGFPYSKFREMPAYIDVVQELMQKTHGLRRMGSAALDLAYTACGRFEGFFEYNLKPWDVAAGVLLVQQAGGSVTTFTGTDNYIFGGELVAGCAIQPEFMKVIKKHWYSGKDY</sequence>
<dbReference type="CDD" id="cd01639">
    <property type="entry name" value="IMPase"/>
    <property type="match status" value="1"/>
</dbReference>
<evidence type="ECO:0000256" key="5">
    <source>
        <dbReference type="ARBA" id="ARBA00022801"/>
    </source>
</evidence>
<proteinExistence type="inferred from homology"/>
<dbReference type="PROSITE" id="PS00630">
    <property type="entry name" value="IMP_2"/>
    <property type="match status" value="1"/>
</dbReference>
<dbReference type="EMBL" id="CP120682">
    <property type="protein sequence ID" value="WKN39367.1"/>
    <property type="molecule type" value="Genomic_DNA"/>
</dbReference>
<dbReference type="Pfam" id="PF00459">
    <property type="entry name" value="Inositol_P"/>
    <property type="match status" value="1"/>
</dbReference>
<feature type="binding site" evidence="7">
    <location>
        <position position="89"/>
    </location>
    <ligand>
        <name>Mg(2+)</name>
        <dbReference type="ChEBI" id="CHEBI:18420"/>
        <label>1</label>
        <note>catalytic</note>
    </ligand>
</feature>
<dbReference type="PANTHER" id="PTHR20854">
    <property type="entry name" value="INOSITOL MONOPHOSPHATASE"/>
    <property type="match status" value="1"/>
</dbReference>
<evidence type="ECO:0000256" key="4">
    <source>
        <dbReference type="ARBA" id="ARBA00022723"/>
    </source>
</evidence>
<comment type="similarity">
    <text evidence="3 8">Belongs to the inositol monophosphatase superfamily.</text>
</comment>
<reference evidence="9" key="1">
    <citation type="journal article" date="2023" name="Comput. Struct. Biotechnol. J.">
        <title>Discovery of a novel marine Bacteroidetes with a rich repertoire of carbohydrate-active enzymes.</title>
        <authorList>
            <person name="Chen B."/>
            <person name="Liu G."/>
            <person name="Chen Q."/>
            <person name="Wang H."/>
            <person name="Liu L."/>
            <person name="Tang K."/>
        </authorList>
    </citation>
    <scope>NUCLEOTIDE SEQUENCE</scope>
    <source>
        <strain evidence="9">TK19036</strain>
    </source>
</reference>
<dbReference type="InterPro" id="IPR022337">
    <property type="entry name" value="Inositol_monophosphatase_SuhB"/>
</dbReference>
<evidence type="ECO:0000256" key="2">
    <source>
        <dbReference type="ARBA" id="ARBA00001946"/>
    </source>
</evidence>
<dbReference type="PROSITE" id="PS00629">
    <property type="entry name" value="IMP_1"/>
    <property type="match status" value="1"/>
</dbReference>
<feature type="binding site" evidence="7">
    <location>
        <position position="86"/>
    </location>
    <ligand>
        <name>Mg(2+)</name>
        <dbReference type="ChEBI" id="CHEBI:18420"/>
        <label>1</label>
        <note>catalytic</note>
    </ligand>
</feature>
<dbReference type="GO" id="GO:0006020">
    <property type="term" value="P:inositol metabolic process"/>
    <property type="evidence" value="ECO:0007669"/>
    <property type="project" value="TreeGrafter"/>
</dbReference>
<evidence type="ECO:0000313" key="9">
    <source>
        <dbReference type="EMBL" id="WKN39367.1"/>
    </source>
</evidence>
<organism evidence="9">
    <name type="scientific">Roseihalotalea indica</name>
    <dbReference type="NCBI Taxonomy" id="2867963"/>
    <lineage>
        <taxon>Bacteria</taxon>
        <taxon>Pseudomonadati</taxon>
        <taxon>Bacteroidota</taxon>
        <taxon>Cytophagia</taxon>
        <taxon>Cytophagales</taxon>
        <taxon>Catalimonadaceae</taxon>
        <taxon>Roseihalotalea</taxon>
    </lineage>
</organism>
<keyword evidence="4 7" id="KW-0479">Metal-binding</keyword>
<dbReference type="GO" id="GO:0046854">
    <property type="term" value="P:phosphatidylinositol phosphate biosynthetic process"/>
    <property type="evidence" value="ECO:0007669"/>
    <property type="project" value="InterPro"/>
</dbReference>
<dbReference type="PRINTS" id="PR00377">
    <property type="entry name" value="IMPHPHTASES"/>
</dbReference>
<dbReference type="GO" id="GO:0046872">
    <property type="term" value="F:metal ion binding"/>
    <property type="evidence" value="ECO:0007669"/>
    <property type="project" value="UniProtKB-KW"/>
</dbReference>
<dbReference type="InterPro" id="IPR000760">
    <property type="entry name" value="Inositol_monophosphatase-like"/>
</dbReference>
<dbReference type="InterPro" id="IPR033942">
    <property type="entry name" value="IMPase"/>
</dbReference>
<comment type="catalytic activity">
    <reaction evidence="1 8">
        <text>a myo-inositol phosphate + H2O = myo-inositol + phosphate</text>
        <dbReference type="Rhea" id="RHEA:24056"/>
        <dbReference type="ChEBI" id="CHEBI:15377"/>
        <dbReference type="ChEBI" id="CHEBI:17268"/>
        <dbReference type="ChEBI" id="CHEBI:43474"/>
        <dbReference type="ChEBI" id="CHEBI:84139"/>
        <dbReference type="EC" id="3.1.3.25"/>
    </reaction>
</comment>